<dbReference type="AlphaFoldDB" id="A0A1E4SQA8"/>
<evidence type="ECO:0000313" key="1">
    <source>
        <dbReference type="EMBL" id="ODV81592.1"/>
    </source>
</evidence>
<evidence type="ECO:0000313" key="2">
    <source>
        <dbReference type="Proteomes" id="UP000094285"/>
    </source>
</evidence>
<proteinExistence type="predicted"/>
<accession>A0A1E4SQA8</accession>
<name>A0A1E4SQA8_9ASCO</name>
<reference evidence="2" key="1">
    <citation type="submission" date="2016-05" db="EMBL/GenBank/DDBJ databases">
        <title>Comparative genomics of biotechnologically important yeasts.</title>
        <authorList>
            <consortium name="DOE Joint Genome Institute"/>
            <person name="Riley R."/>
            <person name="Haridas S."/>
            <person name="Wolfe K.H."/>
            <person name="Lopes M.R."/>
            <person name="Hittinger C.T."/>
            <person name="Goker M."/>
            <person name="Salamov A."/>
            <person name="Wisecaver J."/>
            <person name="Long T.M."/>
            <person name="Aerts A.L."/>
            <person name="Barry K."/>
            <person name="Choi C."/>
            <person name="Clum A."/>
            <person name="Coughlan A.Y."/>
            <person name="Deshpande S."/>
            <person name="Douglass A.P."/>
            <person name="Hanson S.J."/>
            <person name="Klenk H.-P."/>
            <person name="Labutti K."/>
            <person name="Lapidus A."/>
            <person name="Lindquist E."/>
            <person name="Lipzen A."/>
            <person name="Meier-Kolthoff J.P."/>
            <person name="Ohm R.A."/>
            <person name="Otillar R.P."/>
            <person name="Pangilinan J."/>
            <person name="Peng Y."/>
            <person name="Rokas A."/>
            <person name="Rosa C.A."/>
            <person name="Scheuner C."/>
            <person name="Sibirny A.A."/>
            <person name="Slot J.C."/>
            <person name="Stielow J.B."/>
            <person name="Sun H."/>
            <person name="Kurtzman C.P."/>
            <person name="Blackwell M."/>
            <person name="Grigoriev I.V."/>
            <person name="Jeffries T.W."/>
        </authorList>
    </citation>
    <scope>NUCLEOTIDE SEQUENCE [LARGE SCALE GENOMIC DNA]</scope>
    <source>
        <strain evidence="2">NRRL Y-17324</strain>
    </source>
</reference>
<organism evidence="1 2">
    <name type="scientific">Suhomyces tanzawaensis NRRL Y-17324</name>
    <dbReference type="NCBI Taxonomy" id="984487"/>
    <lineage>
        <taxon>Eukaryota</taxon>
        <taxon>Fungi</taxon>
        <taxon>Dikarya</taxon>
        <taxon>Ascomycota</taxon>
        <taxon>Saccharomycotina</taxon>
        <taxon>Pichiomycetes</taxon>
        <taxon>Debaryomycetaceae</taxon>
        <taxon>Suhomyces</taxon>
    </lineage>
</organism>
<dbReference type="EMBL" id="KV453909">
    <property type="protein sequence ID" value="ODV81592.1"/>
    <property type="molecule type" value="Genomic_DNA"/>
</dbReference>
<protein>
    <submittedName>
        <fullName evidence="1">Uncharacterized protein</fullName>
    </submittedName>
</protein>
<gene>
    <name evidence="1" type="ORF">CANTADRAFT_112886</name>
</gene>
<sequence>MGIIGRQKCLLKIFVENGFWHLQRSDFLTDGVSVRFWNRIGLSLASTDLSYLILSCSFVFL</sequence>
<keyword evidence="2" id="KW-1185">Reference proteome</keyword>
<dbReference type="GeneID" id="30980332"/>
<dbReference type="RefSeq" id="XP_020066714.1">
    <property type="nucleotide sequence ID" value="XM_020206195.1"/>
</dbReference>
<dbReference type="Proteomes" id="UP000094285">
    <property type="component" value="Unassembled WGS sequence"/>
</dbReference>